<dbReference type="InterPro" id="IPR001320">
    <property type="entry name" value="Iontro_rcpt_C"/>
</dbReference>
<dbReference type="AlphaFoldDB" id="A0A559KAH8"/>
<evidence type="ECO:0000256" key="2">
    <source>
        <dbReference type="ARBA" id="ARBA00010333"/>
    </source>
</evidence>
<feature type="chain" id="PRO_5038743923" evidence="5">
    <location>
        <begin position="22"/>
        <end position="254"/>
    </location>
</feature>
<comment type="similarity">
    <text evidence="2 4">Belongs to the bacterial solute-binding protein 3 family.</text>
</comment>
<dbReference type="SUPFAM" id="SSF53850">
    <property type="entry name" value="Periplasmic binding protein-like II"/>
    <property type="match status" value="1"/>
</dbReference>
<gene>
    <name evidence="8" type="ORF">FPZ49_15440</name>
</gene>
<feature type="domain" description="Ionotropic glutamate receptor C-terminal" evidence="7">
    <location>
        <begin position="28"/>
        <end position="246"/>
    </location>
</feature>
<dbReference type="GO" id="GO:0016020">
    <property type="term" value="C:membrane"/>
    <property type="evidence" value="ECO:0007669"/>
    <property type="project" value="InterPro"/>
</dbReference>
<dbReference type="SMART" id="SM00062">
    <property type="entry name" value="PBPb"/>
    <property type="match status" value="1"/>
</dbReference>
<feature type="domain" description="Solute-binding protein family 3/N-terminal" evidence="6">
    <location>
        <begin position="28"/>
        <end position="247"/>
    </location>
</feature>
<keyword evidence="3 5" id="KW-0732">Signal</keyword>
<evidence type="ECO:0000256" key="5">
    <source>
        <dbReference type="SAM" id="SignalP"/>
    </source>
</evidence>
<comment type="subcellular location">
    <subcellularLocation>
        <location evidence="1">Cell envelope</location>
    </subcellularLocation>
</comment>
<comment type="caution">
    <text evidence="8">The sequence shown here is derived from an EMBL/GenBank/DDBJ whole genome shotgun (WGS) entry which is preliminary data.</text>
</comment>
<proteinExistence type="inferred from homology"/>
<accession>A0A559KAH8</accession>
<dbReference type="Proteomes" id="UP000317036">
    <property type="component" value="Unassembled WGS sequence"/>
</dbReference>
<dbReference type="OrthoDB" id="9774451at2"/>
<dbReference type="InterPro" id="IPR018313">
    <property type="entry name" value="SBP_3_CS"/>
</dbReference>
<dbReference type="Pfam" id="PF00497">
    <property type="entry name" value="SBP_bac_3"/>
    <property type="match status" value="1"/>
</dbReference>
<name>A0A559KAH8_9BACL</name>
<evidence type="ECO:0000313" key="8">
    <source>
        <dbReference type="EMBL" id="TVY09140.1"/>
    </source>
</evidence>
<organism evidence="8 9">
    <name type="scientific">Paenibacillus cremeus</name>
    <dbReference type="NCBI Taxonomy" id="2163881"/>
    <lineage>
        <taxon>Bacteria</taxon>
        <taxon>Bacillati</taxon>
        <taxon>Bacillota</taxon>
        <taxon>Bacilli</taxon>
        <taxon>Bacillales</taxon>
        <taxon>Paenibacillaceae</taxon>
        <taxon>Paenibacillus</taxon>
    </lineage>
</organism>
<evidence type="ECO:0000256" key="4">
    <source>
        <dbReference type="RuleBase" id="RU003744"/>
    </source>
</evidence>
<dbReference type="GO" id="GO:0030313">
    <property type="term" value="C:cell envelope"/>
    <property type="evidence" value="ECO:0007669"/>
    <property type="project" value="UniProtKB-SubCell"/>
</dbReference>
<evidence type="ECO:0000259" key="7">
    <source>
        <dbReference type="SMART" id="SM00079"/>
    </source>
</evidence>
<reference evidence="8 9" key="1">
    <citation type="submission" date="2019-07" db="EMBL/GenBank/DDBJ databases">
        <authorList>
            <person name="Kim J."/>
        </authorList>
    </citation>
    <scope>NUCLEOTIDE SEQUENCE [LARGE SCALE GENOMIC DNA]</scope>
    <source>
        <strain evidence="8 9">JC52</strain>
    </source>
</reference>
<evidence type="ECO:0000256" key="3">
    <source>
        <dbReference type="ARBA" id="ARBA00022729"/>
    </source>
</evidence>
<dbReference type="EMBL" id="VNJI01000017">
    <property type="protein sequence ID" value="TVY09140.1"/>
    <property type="molecule type" value="Genomic_DNA"/>
</dbReference>
<evidence type="ECO:0000259" key="6">
    <source>
        <dbReference type="SMART" id="SM00062"/>
    </source>
</evidence>
<sequence length="254" mass="27997">MRSNRWGIGALIFLFAALATAACGEEKTLKVGIENNFRPFTYTESGENKGFEVELWSAVADKANIKYELVPMEHSEINQAVKSGKVDLAIAGMTVNKARKDNFAFSDPYFQTGLVLLTAADNDEIKSKDDLAQKLVGTEAGSTAYIYASSIKDVKEVRGYSDISEAYDKLSNKTLDAVIFDERNAHDYLQNDGKGKVKMVGEVLNQESYAIIMKKKSKYLGRINNGIEAVGKNGTYETLYAKWFGSKPKKLPGG</sequence>
<keyword evidence="9" id="KW-1185">Reference proteome</keyword>
<feature type="signal peptide" evidence="5">
    <location>
        <begin position="1"/>
        <end position="21"/>
    </location>
</feature>
<dbReference type="PROSITE" id="PS51257">
    <property type="entry name" value="PROKAR_LIPOPROTEIN"/>
    <property type="match status" value="1"/>
</dbReference>
<dbReference type="SMART" id="SM00079">
    <property type="entry name" value="PBPe"/>
    <property type="match status" value="1"/>
</dbReference>
<dbReference type="PROSITE" id="PS01039">
    <property type="entry name" value="SBP_BACTERIAL_3"/>
    <property type="match status" value="1"/>
</dbReference>
<dbReference type="InterPro" id="IPR001638">
    <property type="entry name" value="Solute-binding_3/MltF_N"/>
</dbReference>
<dbReference type="GO" id="GO:0015276">
    <property type="term" value="F:ligand-gated monoatomic ion channel activity"/>
    <property type="evidence" value="ECO:0007669"/>
    <property type="project" value="InterPro"/>
</dbReference>
<dbReference type="Gene3D" id="3.40.190.10">
    <property type="entry name" value="Periplasmic binding protein-like II"/>
    <property type="match status" value="2"/>
</dbReference>
<evidence type="ECO:0000313" key="9">
    <source>
        <dbReference type="Proteomes" id="UP000317036"/>
    </source>
</evidence>
<protein>
    <submittedName>
        <fullName evidence="8">Transporter substrate-binding domain-containing protein</fullName>
    </submittedName>
</protein>
<dbReference type="PANTHER" id="PTHR35936:SF17">
    <property type="entry name" value="ARGININE-BINDING EXTRACELLULAR PROTEIN ARTP"/>
    <property type="match status" value="1"/>
</dbReference>
<evidence type="ECO:0000256" key="1">
    <source>
        <dbReference type="ARBA" id="ARBA00004196"/>
    </source>
</evidence>
<dbReference type="PANTHER" id="PTHR35936">
    <property type="entry name" value="MEMBRANE-BOUND LYTIC MUREIN TRANSGLYCOSYLASE F"/>
    <property type="match status" value="1"/>
</dbReference>